<keyword evidence="4" id="KW-1278">Translocase</keyword>
<proteinExistence type="predicted"/>
<dbReference type="GO" id="GO:0016887">
    <property type="term" value="F:ATP hydrolysis activity"/>
    <property type="evidence" value="ECO:0007669"/>
    <property type="project" value="InterPro"/>
</dbReference>
<dbReference type="SUPFAM" id="SSF52540">
    <property type="entry name" value="P-loop containing nucleoside triphosphate hydrolases"/>
    <property type="match status" value="1"/>
</dbReference>
<dbReference type="PROSITE" id="PS00211">
    <property type="entry name" value="ABC_TRANSPORTER_1"/>
    <property type="match status" value="1"/>
</dbReference>
<dbReference type="InterPro" id="IPR017871">
    <property type="entry name" value="ABC_transporter-like_CS"/>
</dbReference>
<dbReference type="InterPro" id="IPR027417">
    <property type="entry name" value="P-loop_NTPase"/>
</dbReference>
<dbReference type="AlphaFoldDB" id="A0A2V4AF28"/>
<keyword evidence="2" id="KW-0547">Nucleotide-binding</keyword>
<dbReference type="GO" id="GO:0005524">
    <property type="term" value="F:ATP binding"/>
    <property type="evidence" value="ECO:0007669"/>
    <property type="project" value="UniProtKB-KW"/>
</dbReference>
<keyword evidence="6" id="KW-1185">Reference proteome</keyword>
<gene>
    <name evidence="5" type="ORF">BAY60_33770</name>
</gene>
<reference evidence="5 6" key="1">
    <citation type="submission" date="2016-07" db="EMBL/GenBank/DDBJ databases">
        <title>Draft genome sequence of Prauserella muralis DSM 45305, isolated from a mould-covered wall in an indoor environment.</title>
        <authorList>
            <person name="Ruckert C."/>
            <person name="Albersmeier A."/>
            <person name="Jiang C.-L."/>
            <person name="Jiang Y."/>
            <person name="Kalinowski J."/>
            <person name="Schneider O."/>
            <person name="Winkler A."/>
            <person name="Zotchev S.B."/>
        </authorList>
    </citation>
    <scope>NUCLEOTIDE SEQUENCE [LARGE SCALE GENOMIC DNA]</scope>
    <source>
        <strain evidence="5 6">DSM 45305</strain>
    </source>
</reference>
<keyword evidence="1" id="KW-0813">Transport</keyword>
<organism evidence="5 6">
    <name type="scientific">Prauserella muralis</name>
    <dbReference type="NCBI Taxonomy" id="588067"/>
    <lineage>
        <taxon>Bacteria</taxon>
        <taxon>Bacillati</taxon>
        <taxon>Actinomycetota</taxon>
        <taxon>Actinomycetes</taxon>
        <taxon>Pseudonocardiales</taxon>
        <taxon>Pseudonocardiaceae</taxon>
        <taxon>Prauserella</taxon>
    </lineage>
</organism>
<evidence type="ECO:0000313" key="6">
    <source>
        <dbReference type="Proteomes" id="UP000249915"/>
    </source>
</evidence>
<sequence length="225" mass="23888">MSTVPGFLLDRVTVTRGPTRLLDGVCARLPAGACTAVVGPSGAGKSTLLRLLNRLEDPSTGQILLNSTPLAELEVLALRRRVGLVAQQPVLLTNHVAEELRVGRAELTEHRIQHLLDLVGLPARFAQRRTSGLSGGEAQRVCLARTLAVEPEVLLLDEPTAALDAVTTAVITEAARNHTAAGGTVILVSHDLPLVRGIAEHVLVLHHGRLVAHGHPDHIDYLEAG</sequence>
<dbReference type="OrthoDB" id="8481147at2"/>
<dbReference type="PANTHER" id="PTHR43423:SF1">
    <property type="entry name" value="ABC TRANSPORTER I FAMILY MEMBER 17"/>
    <property type="match status" value="1"/>
</dbReference>
<dbReference type="EMBL" id="MASW01000008">
    <property type="protein sequence ID" value="PXY18062.1"/>
    <property type="molecule type" value="Genomic_DNA"/>
</dbReference>
<protein>
    <submittedName>
        <fullName evidence="5">ABC transporter</fullName>
    </submittedName>
</protein>
<dbReference type="SMART" id="SM00382">
    <property type="entry name" value="AAA"/>
    <property type="match status" value="1"/>
</dbReference>
<evidence type="ECO:0000256" key="1">
    <source>
        <dbReference type="ARBA" id="ARBA00022448"/>
    </source>
</evidence>
<comment type="caution">
    <text evidence="5">The sequence shown here is derived from an EMBL/GenBank/DDBJ whole genome shotgun (WGS) entry which is preliminary data.</text>
</comment>
<dbReference type="PANTHER" id="PTHR43423">
    <property type="entry name" value="ABC TRANSPORTER I FAMILY MEMBER 17"/>
    <property type="match status" value="1"/>
</dbReference>
<accession>A0A2V4AF28</accession>
<evidence type="ECO:0000256" key="3">
    <source>
        <dbReference type="ARBA" id="ARBA00022840"/>
    </source>
</evidence>
<evidence type="ECO:0000256" key="4">
    <source>
        <dbReference type="ARBA" id="ARBA00022967"/>
    </source>
</evidence>
<dbReference type="Pfam" id="PF00005">
    <property type="entry name" value="ABC_tran"/>
    <property type="match status" value="1"/>
</dbReference>
<dbReference type="InterPro" id="IPR003593">
    <property type="entry name" value="AAA+_ATPase"/>
</dbReference>
<dbReference type="RefSeq" id="WP_075849301.1">
    <property type="nucleotide sequence ID" value="NZ_MASW01000008.1"/>
</dbReference>
<evidence type="ECO:0000256" key="2">
    <source>
        <dbReference type="ARBA" id="ARBA00022741"/>
    </source>
</evidence>
<name>A0A2V4AF28_9PSEU</name>
<evidence type="ECO:0000313" key="5">
    <source>
        <dbReference type="EMBL" id="PXY18062.1"/>
    </source>
</evidence>
<dbReference type="Proteomes" id="UP000249915">
    <property type="component" value="Unassembled WGS sequence"/>
</dbReference>
<dbReference type="PROSITE" id="PS50893">
    <property type="entry name" value="ABC_TRANSPORTER_2"/>
    <property type="match status" value="1"/>
</dbReference>
<keyword evidence="3" id="KW-0067">ATP-binding</keyword>
<dbReference type="InterPro" id="IPR003439">
    <property type="entry name" value="ABC_transporter-like_ATP-bd"/>
</dbReference>
<dbReference type="Gene3D" id="3.40.50.300">
    <property type="entry name" value="P-loop containing nucleotide triphosphate hydrolases"/>
    <property type="match status" value="1"/>
</dbReference>